<evidence type="ECO:0000256" key="1">
    <source>
        <dbReference type="ARBA" id="ARBA00022450"/>
    </source>
</evidence>
<dbReference type="InterPro" id="IPR036736">
    <property type="entry name" value="ACP-like_sf"/>
</dbReference>
<dbReference type="STRING" id="1209926.A0A1G4BFK0"/>
<organism evidence="9 10">
    <name type="scientific">Colletotrichum orchidophilum</name>
    <dbReference type="NCBI Taxonomy" id="1209926"/>
    <lineage>
        <taxon>Eukaryota</taxon>
        <taxon>Fungi</taxon>
        <taxon>Dikarya</taxon>
        <taxon>Ascomycota</taxon>
        <taxon>Pezizomycotina</taxon>
        <taxon>Sordariomycetes</taxon>
        <taxon>Hypocreomycetidae</taxon>
        <taxon>Glomerellales</taxon>
        <taxon>Glomerellaceae</taxon>
        <taxon>Colletotrichum</taxon>
    </lineage>
</organism>
<keyword evidence="10" id="KW-1185">Reference proteome</keyword>
<dbReference type="Pfam" id="PF00698">
    <property type="entry name" value="Acyl_transf_1"/>
    <property type="match status" value="1"/>
</dbReference>
<dbReference type="NCBIfam" id="TIGR04532">
    <property type="entry name" value="PT_fungal_PKS"/>
    <property type="match status" value="1"/>
</dbReference>
<dbReference type="PROSITE" id="PS52004">
    <property type="entry name" value="KS3_2"/>
    <property type="match status" value="1"/>
</dbReference>
<sequence length="2208" mass="238307">MGSLSIDSQERPVLVFGDQTDIFYPTIKLLYSQTSASPWLRFFLQNATSTLKEEIDALEPRLRDTFGGDFTDLLHLAERFRESGDPEGLASTVLVTVMRAGVLVQYMESNPAILCSNEIPICLAAACGGLLNAAALMFANDMPSLCRAGLDTIRLARRLIEVVAARSRSVQDGPGCWGWLVSGVDASRLQSILDSYHETKNIVEHRKLKIAGTGLENAWHTVVGPPLVLEDFFGTCPLVQDLPKSKLRVTGLVHVISDVTQAEIDYVAGGMTAVLPILESTPRANIQLVSLGEGGLLSAPSWSALLQLLVREILSQPLNMTQGLSAVESVLPPNASVKVYGVGPSLHISTLCAYLEGKGKKVLNIETEPKAPSDTKEPRRNSGRIAIVGMGGRYPRSGDLEEFWEKICEAKALHTEIPQDRFGLDDYYNASNSPFTTNTKYGCFLDNPGLFDARFFNLSPREAMEVDPAHRLFLLAVFEALETAGYARRPHTKTEACRFATFVGQIADDWAEIIRLRGGDAFSLTGNQRSFAAGRVNYHFKWVGPAVTLDTACSSSMTALAQACTFLLSGECDMAVAGGTNILTSPFNFNVLGKAGFTSTTGGCKSYRADADGYCRGEFVGAFVLKRYEDAVAANDNILAVVLSSARNHSGNAISITHSDHDAQEQLMAEVLRKAHLEPSDVSYVEMHGTGTQVGDYAEMTAVSNALARGRRKDPLRVGSVKANAGHGEAGAGAAAVIKAIMMFERSIIPPQAGLPNQLNPRFPPLSELNVEIPTTITEFKTAPGRPRRVLLNNFDASGGNTCLLLEEPPSRQTASEAEFCLPSTYTVVTSAKSPKSHEMNKRRLLAYIKSTPNLRLGDLAYTASARRLHHSIRSAYTASSIDELGRLIEAAIEAAAGSVPNAGTRTPVVFAFSGQGQLHAGMGAALYRHAPAFRDKMTTCVRICESFGFPSFIDIISNTTVKVAERPACETQLAIVCLEISLAAFWASCGIVPELVIGHSLGEYAALYIAGVLSLADTLLLVGKRALLMEKLCQAGAFSMLSIAAPLDAVQQLVKDFPRASISCINGPTAIVVSGPVEDVSSLQATLRTRRIRCTVLPLPYAFHSGQLDPVLDDYAALARSVPFGVPKLPFASTLLGKVVSQANQIDWDYLVRQTREAVDFVGGVQAVDAKLGDCLWLELGPASVLIDLAAAFLPPRTPGKARLVSSLKPNVSPWTSISAALATAYESHQDIDWAGFYAPYATGLRLVSLPAYAFDLKNYWRPFPARTDSAAAKTTVAAATDSSLALAHPPPLSTCLHHVVSTSASLVKFRSSLSEPQLKALIDGHRLMDVPISPACVLGEMALTAAAYVFARAGHQDLRAIDLGTRDCVFLRPVSVDPARADQAVVITAEILNGPEGIAEVKMFSNAQEGSGLAAAQVKVHIAKPKQLHEEWSMVSRFIWERCAGVVEAAKGGRGQRLTPAFFYSIFGRTVRYAAAFQRITDVFLSPDMQEGVAEVILAPTPDSCTFTLNPYWVDSLTHLAGFLVNGDPAKSSDSLFMMNSYDSYNVVEPLEPDCPYIVYTRVVSREKTSAIVNVYIFREERLVMQNLGLHLQEIPTSLIARMIGKTDFNKPSGASTARSAGHSRVSPVATVNRPTRAAIEVVLSAQPQPQEPEAEANPKKSSLADTLLSIITEETGCELSDLTAATRLADLGVDSIMAIQIAEKLQTKLGLDIGASVFHEHPTLGELQTVLSLRTGLATERVDVQKQATLLPTQSNGTQGASSPAVSFGFPSAAGRQTGLFEVLLSAIATETGAELSDIDAEFTALSDLGVDSIMAMQITTTVREQTGIDIHPSILVENPTIGALKRTLGQDKPQQEEQKSTRAASGSSTMTSDYVSIEPVRTPSPATSEPVMVDASTIPSMHSLQPASALSDVIQPPAPAATPKVNVVLMQGRKSSGHVPLFMFPDGAGSASTYMYLKRFRNDRPLYVLESPYLHSPRDFNVGVEEVSALFKQAVLDVHPSGNFLLAGYSGGAIYAYETARQLILDGHVVQGLLLFDMAVPRLRPDPGMPPAMSLLLPPAMVKARNWADPVVMRNQQMHMAQMVRTVAEYDPVPMPPGRRPRHTWLTWCKRGVIERLEDDARRQLRQSGILTEPIPDFMEDPAVGPFAWAIPPGKPLGPNGWDKLVGNIRCTSIDADHFTMIIPPDVAKFQKALEDALVYCTDG</sequence>
<dbReference type="Proteomes" id="UP000176998">
    <property type="component" value="Unassembled WGS sequence"/>
</dbReference>
<dbReference type="InterPro" id="IPR009081">
    <property type="entry name" value="PP-bd_ACP"/>
</dbReference>
<dbReference type="CDD" id="cd00833">
    <property type="entry name" value="PKS"/>
    <property type="match status" value="1"/>
</dbReference>
<dbReference type="Pfam" id="PF14765">
    <property type="entry name" value="PS-DH"/>
    <property type="match status" value="1"/>
</dbReference>
<evidence type="ECO:0000256" key="3">
    <source>
        <dbReference type="ARBA" id="ARBA00022679"/>
    </source>
</evidence>
<dbReference type="InterPro" id="IPR016036">
    <property type="entry name" value="Malonyl_transacylase_ACP-bd"/>
</dbReference>
<dbReference type="InterPro" id="IPR050091">
    <property type="entry name" value="PKS_NRPS_Biosynth_Enz"/>
</dbReference>
<dbReference type="Gene3D" id="1.10.1200.10">
    <property type="entry name" value="ACP-like"/>
    <property type="match status" value="2"/>
</dbReference>
<feature type="compositionally biased region" description="Polar residues" evidence="5">
    <location>
        <begin position="1865"/>
        <end position="1875"/>
    </location>
</feature>
<dbReference type="SUPFAM" id="SSF52151">
    <property type="entry name" value="FabD/lysophospholipase-like"/>
    <property type="match status" value="1"/>
</dbReference>
<dbReference type="PROSITE" id="PS00012">
    <property type="entry name" value="PHOSPHOPANTETHEINE"/>
    <property type="match status" value="2"/>
</dbReference>
<dbReference type="PANTHER" id="PTHR43775:SF37">
    <property type="entry name" value="SI:DKEY-61P9.11"/>
    <property type="match status" value="1"/>
</dbReference>
<dbReference type="InterPro" id="IPR020806">
    <property type="entry name" value="PKS_PP-bd"/>
</dbReference>
<feature type="domain" description="Ketosynthase family 3 (KS3)" evidence="7">
    <location>
        <begin position="382"/>
        <end position="808"/>
    </location>
</feature>
<dbReference type="Gene3D" id="3.40.50.1820">
    <property type="entry name" value="alpha/beta hydrolase"/>
    <property type="match status" value="1"/>
</dbReference>
<dbReference type="SMART" id="SM01294">
    <property type="entry name" value="PKS_PP_betabranch"/>
    <property type="match status" value="1"/>
</dbReference>
<feature type="domain" description="Carrier" evidence="6">
    <location>
        <begin position="1661"/>
        <end position="1738"/>
    </location>
</feature>
<dbReference type="SMART" id="SM00825">
    <property type="entry name" value="PKS_KS"/>
    <property type="match status" value="1"/>
</dbReference>
<feature type="region of interest" description="N-terminal hotdog fold" evidence="4">
    <location>
        <begin position="1291"/>
        <end position="1429"/>
    </location>
</feature>
<dbReference type="InterPro" id="IPR029058">
    <property type="entry name" value="AB_hydrolase_fold"/>
</dbReference>
<feature type="region of interest" description="C-terminal hotdog fold" evidence="4">
    <location>
        <begin position="1456"/>
        <end position="1603"/>
    </location>
</feature>
<feature type="domain" description="PKS/mFAS DH" evidence="8">
    <location>
        <begin position="1291"/>
        <end position="1603"/>
    </location>
</feature>
<dbReference type="GO" id="GO:0006633">
    <property type="term" value="P:fatty acid biosynthetic process"/>
    <property type="evidence" value="ECO:0007669"/>
    <property type="project" value="InterPro"/>
</dbReference>
<dbReference type="GO" id="GO:0004315">
    <property type="term" value="F:3-oxoacyl-[acyl-carrier-protein] synthase activity"/>
    <property type="evidence" value="ECO:0007669"/>
    <property type="project" value="InterPro"/>
</dbReference>
<dbReference type="InterPro" id="IPR032088">
    <property type="entry name" value="SAT"/>
</dbReference>
<dbReference type="PANTHER" id="PTHR43775">
    <property type="entry name" value="FATTY ACID SYNTHASE"/>
    <property type="match status" value="1"/>
</dbReference>
<keyword evidence="1" id="KW-0596">Phosphopantetheine</keyword>
<evidence type="ECO:0000256" key="4">
    <source>
        <dbReference type="PROSITE-ProRule" id="PRU01363"/>
    </source>
</evidence>
<dbReference type="InterPro" id="IPR016039">
    <property type="entry name" value="Thiolase-like"/>
</dbReference>
<dbReference type="PROSITE" id="PS50075">
    <property type="entry name" value="CARRIER"/>
    <property type="match status" value="2"/>
</dbReference>
<keyword evidence="3" id="KW-0808">Transferase</keyword>
<dbReference type="Gene3D" id="3.10.129.110">
    <property type="entry name" value="Polyketide synthase dehydratase"/>
    <property type="match status" value="1"/>
</dbReference>
<name>A0A1G4BFK0_9PEZI</name>
<dbReference type="PROSITE" id="PS00606">
    <property type="entry name" value="KS3_1"/>
    <property type="match status" value="1"/>
</dbReference>
<dbReference type="InterPro" id="IPR001031">
    <property type="entry name" value="Thioesterase"/>
</dbReference>
<dbReference type="Pfam" id="PF02801">
    <property type="entry name" value="Ketoacyl-synt_C"/>
    <property type="match status" value="1"/>
</dbReference>
<feature type="active site" description="Proton acceptor; for dehydratase activity" evidence="4">
    <location>
        <position position="1327"/>
    </location>
</feature>
<dbReference type="OrthoDB" id="329835at2759"/>
<dbReference type="GO" id="GO:0004312">
    <property type="term" value="F:fatty acid synthase activity"/>
    <property type="evidence" value="ECO:0007669"/>
    <property type="project" value="TreeGrafter"/>
</dbReference>
<evidence type="ECO:0000313" key="10">
    <source>
        <dbReference type="Proteomes" id="UP000176998"/>
    </source>
</evidence>
<dbReference type="InterPro" id="IPR014043">
    <property type="entry name" value="Acyl_transferase_dom"/>
</dbReference>
<feature type="active site" description="Proton donor; for dehydratase activity" evidence="4">
    <location>
        <position position="1517"/>
    </location>
</feature>
<evidence type="ECO:0000259" key="6">
    <source>
        <dbReference type="PROSITE" id="PS50075"/>
    </source>
</evidence>
<dbReference type="InterPro" id="IPR049900">
    <property type="entry name" value="PKS_mFAS_DH"/>
</dbReference>
<dbReference type="InterPro" id="IPR014031">
    <property type="entry name" value="Ketoacyl_synth_C"/>
</dbReference>
<gene>
    <name evidence="9" type="ORF">CORC01_04733</name>
</gene>
<dbReference type="Pfam" id="PF00109">
    <property type="entry name" value="ketoacyl-synt"/>
    <property type="match status" value="1"/>
</dbReference>
<dbReference type="GO" id="GO:0031177">
    <property type="term" value="F:phosphopantetheine binding"/>
    <property type="evidence" value="ECO:0007669"/>
    <property type="project" value="InterPro"/>
</dbReference>
<dbReference type="GeneID" id="34557890"/>
<feature type="region of interest" description="Disordered" evidence="5">
    <location>
        <begin position="1851"/>
        <end position="1875"/>
    </location>
</feature>
<evidence type="ECO:0000259" key="7">
    <source>
        <dbReference type="PROSITE" id="PS52004"/>
    </source>
</evidence>
<dbReference type="InterPro" id="IPR042104">
    <property type="entry name" value="PKS_dehydratase_sf"/>
</dbReference>
<dbReference type="Pfam" id="PF00975">
    <property type="entry name" value="Thioesterase"/>
    <property type="match status" value="1"/>
</dbReference>
<dbReference type="InterPro" id="IPR018201">
    <property type="entry name" value="Ketoacyl_synth_AS"/>
</dbReference>
<dbReference type="Pfam" id="PF00550">
    <property type="entry name" value="PP-binding"/>
    <property type="match status" value="2"/>
</dbReference>
<protein>
    <submittedName>
        <fullName evidence="9">Beta-ketoacyl synthase domain-containing protein</fullName>
    </submittedName>
</protein>
<keyword evidence="2" id="KW-0597">Phosphoprotein</keyword>
<dbReference type="Gene3D" id="3.40.366.10">
    <property type="entry name" value="Malonyl-Coenzyme A Acyl Carrier Protein, domain 2"/>
    <property type="match status" value="1"/>
</dbReference>
<feature type="domain" description="Carrier" evidence="6">
    <location>
        <begin position="1781"/>
        <end position="1856"/>
    </location>
</feature>
<evidence type="ECO:0000256" key="5">
    <source>
        <dbReference type="SAM" id="MobiDB-lite"/>
    </source>
</evidence>
<dbReference type="InterPro" id="IPR006162">
    <property type="entry name" value="Ppantetheine_attach_site"/>
</dbReference>
<reference evidence="9 10" key="1">
    <citation type="submission" date="2016-09" db="EMBL/GenBank/DDBJ databases">
        <authorList>
            <person name="Capua I."/>
            <person name="De Benedictis P."/>
            <person name="Joannis T."/>
            <person name="Lombin L.H."/>
            <person name="Cattoli G."/>
        </authorList>
    </citation>
    <scope>NUCLEOTIDE SEQUENCE [LARGE SCALE GENOMIC DNA]</scope>
    <source>
        <strain evidence="9 10">IMI 309357</strain>
    </source>
</reference>
<dbReference type="SUPFAM" id="SSF53474">
    <property type="entry name" value="alpha/beta-Hydrolases"/>
    <property type="match status" value="1"/>
</dbReference>
<dbReference type="GO" id="GO:0044550">
    <property type="term" value="P:secondary metabolite biosynthetic process"/>
    <property type="evidence" value="ECO:0007669"/>
    <property type="project" value="UniProtKB-ARBA"/>
</dbReference>
<dbReference type="InterPro" id="IPR001227">
    <property type="entry name" value="Ac_transferase_dom_sf"/>
</dbReference>
<evidence type="ECO:0000259" key="8">
    <source>
        <dbReference type="PROSITE" id="PS52019"/>
    </source>
</evidence>
<evidence type="ECO:0000313" key="9">
    <source>
        <dbReference type="EMBL" id="OHF00087.1"/>
    </source>
</evidence>
<dbReference type="InterPro" id="IPR030918">
    <property type="entry name" value="PT_fungal_PKS"/>
</dbReference>
<dbReference type="SMART" id="SM00827">
    <property type="entry name" value="PKS_AT"/>
    <property type="match status" value="1"/>
</dbReference>
<evidence type="ECO:0000256" key="2">
    <source>
        <dbReference type="ARBA" id="ARBA00022553"/>
    </source>
</evidence>
<dbReference type="InterPro" id="IPR016035">
    <property type="entry name" value="Acyl_Trfase/lysoPLipase"/>
</dbReference>
<dbReference type="SUPFAM" id="SSF47336">
    <property type="entry name" value="ACP-like"/>
    <property type="match status" value="2"/>
</dbReference>
<dbReference type="Pfam" id="PF16073">
    <property type="entry name" value="SAT"/>
    <property type="match status" value="1"/>
</dbReference>
<dbReference type="Gene3D" id="3.30.70.3290">
    <property type="match status" value="1"/>
</dbReference>
<dbReference type="InterPro" id="IPR014030">
    <property type="entry name" value="Ketoacyl_synth_N"/>
</dbReference>
<comment type="caution">
    <text evidence="9">The sequence shown here is derived from an EMBL/GenBank/DDBJ whole genome shotgun (WGS) entry which is preliminary data.</text>
</comment>
<dbReference type="RefSeq" id="XP_022477231.1">
    <property type="nucleotide sequence ID" value="XM_022616380.1"/>
</dbReference>
<dbReference type="EMBL" id="MJBS01000031">
    <property type="protein sequence ID" value="OHF00087.1"/>
    <property type="molecule type" value="Genomic_DNA"/>
</dbReference>
<dbReference type="PROSITE" id="PS52019">
    <property type="entry name" value="PKS_MFAS_DH"/>
    <property type="match status" value="1"/>
</dbReference>
<dbReference type="Gene3D" id="3.40.47.10">
    <property type="match status" value="1"/>
</dbReference>
<dbReference type="InterPro" id="IPR049551">
    <property type="entry name" value="PKS_DH_C"/>
</dbReference>
<dbReference type="SUPFAM" id="SSF53901">
    <property type="entry name" value="Thiolase-like"/>
    <property type="match status" value="1"/>
</dbReference>
<accession>A0A1G4BFK0</accession>
<dbReference type="SMART" id="SM00823">
    <property type="entry name" value="PKS_PP"/>
    <property type="match status" value="2"/>
</dbReference>
<proteinExistence type="predicted"/>
<dbReference type="InterPro" id="IPR020841">
    <property type="entry name" value="PKS_Beta-ketoAc_synthase_dom"/>
</dbReference>
<dbReference type="SUPFAM" id="SSF55048">
    <property type="entry name" value="Probable ACP-binding domain of malonyl-CoA ACP transacylase"/>
    <property type="match status" value="1"/>
</dbReference>
<dbReference type="Pfam" id="PF22621">
    <property type="entry name" value="CurL-like_PKS_C"/>
    <property type="match status" value="1"/>
</dbReference>